<gene>
    <name evidence="2" type="ORF">SAMN00017405_0535</name>
</gene>
<sequence>MTPKKSSKKKKKVVKPVYRSLSDLERSRTGGQVALSGFTYQFLYSCYLMLSEKDESVSFTLEGLEDIDRYKCDVTSNTITHIQLKYSTQRQDASFLKDVLKNYLEVYLLDNTHDFKLVYDFDIAKGNLNKLVNNNLDEASKKYWVGIIEKIMEENTQWNWSGFSSNAFLGKITFEKRVKDDLTLEIEKLLIERHDITTDNIRLYVNGIKVCCLEKMEYRESINRKELDAIIQNINDDISKGIENPAHGWIKKVDFSVLEATDEKSYFEGKKASPQDIALKLPVRRIDTEKEVEDSINSNRVTVIKASSGQGKTTIALQVALNLSNEYNIYQLTWCNDAKELNNIIKYFKSRVKLGEKPLIIIDNLDSQLSEWNRLAQLLQEEITYNYKLLLTSREDDWYRYSGNLSNVKSLRTVEISLNNQEAEDIFFQLKKRNLLHDTVSDWRGSWKRIEEKRLLIEYVYLLTHGEMISERISQQISTISTSENGRIKCEILRIVCFADVCGIRLPVMKIIHNLKEPTSSDYGEILKSVENEFLISIDENEKFVEGLHPVRSMHIVKRLHEFYSINNTAINVIKLTDLTYLSKLFSNLPKWITNREEIYDDIVKLCGLERERLNLLIMTCEYYIEHKPSKYFNKYSIRSWYSKKKEQLIIDSSTALNQLQENYDVSFPVDYYSVGILKHYPIIANNLNVEDPDELTKFLYLCSSITSIDYDYLVIAVKSGINQVMPNGLKVPYNFLKDLRVAIDDGNWEVMEKLSPPFPYEISTGFLNCFEEKMNLLELATSPYEGIDSVFELLWSYSISRDILVDKIDSEYLSGILMEYEKKITNLLKVFEGKIPAKEYAVIKQVCYDVYNGGFFGDAELNNYNNSLISLASNLQEKGSFIKIT</sequence>
<dbReference type="SUPFAM" id="SSF52540">
    <property type="entry name" value="P-loop containing nucleoside triphosphate hydrolases"/>
    <property type="match status" value="1"/>
</dbReference>
<proteinExistence type="predicted"/>
<dbReference type="InterPro" id="IPR027417">
    <property type="entry name" value="P-loop_NTPase"/>
</dbReference>
<dbReference type="AlphaFoldDB" id="A0A1W1V677"/>
<accession>A0A1W1V677</accession>
<dbReference type="RefSeq" id="WP_084052924.1">
    <property type="nucleotide sequence ID" value="NZ_FWWT01000016.1"/>
</dbReference>
<name>A0A1W1V677_DESTI</name>
<protein>
    <recommendedName>
        <fullName evidence="1">Novel STAND NTPase 5 domain-containing protein</fullName>
    </recommendedName>
</protein>
<dbReference type="EMBL" id="FWWT01000016">
    <property type="protein sequence ID" value="SMB88823.1"/>
    <property type="molecule type" value="Genomic_DNA"/>
</dbReference>
<evidence type="ECO:0000313" key="2">
    <source>
        <dbReference type="EMBL" id="SMB88823.1"/>
    </source>
</evidence>
<organism evidence="2 3">
    <name type="scientific">Desulfonispora thiosulfatigenes DSM 11270</name>
    <dbReference type="NCBI Taxonomy" id="656914"/>
    <lineage>
        <taxon>Bacteria</taxon>
        <taxon>Bacillati</taxon>
        <taxon>Bacillota</taxon>
        <taxon>Clostridia</taxon>
        <taxon>Eubacteriales</taxon>
        <taxon>Peptococcaceae</taxon>
        <taxon>Desulfonispora</taxon>
    </lineage>
</organism>
<dbReference type="Pfam" id="PF25199">
    <property type="entry name" value="nSTAND_NTPase5"/>
    <property type="match status" value="1"/>
</dbReference>
<evidence type="ECO:0000313" key="3">
    <source>
        <dbReference type="Proteomes" id="UP000192731"/>
    </source>
</evidence>
<feature type="domain" description="Novel STAND NTPase 5" evidence="1">
    <location>
        <begin position="265"/>
        <end position="404"/>
    </location>
</feature>
<keyword evidence="3" id="KW-1185">Reference proteome</keyword>
<dbReference type="OrthoDB" id="2677960at2"/>
<evidence type="ECO:0000259" key="1">
    <source>
        <dbReference type="Pfam" id="PF25199"/>
    </source>
</evidence>
<dbReference type="Proteomes" id="UP000192731">
    <property type="component" value="Unassembled WGS sequence"/>
</dbReference>
<reference evidence="2 3" key="1">
    <citation type="submission" date="2017-04" db="EMBL/GenBank/DDBJ databases">
        <authorList>
            <person name="Afonso C.L."/>
            <person name="Miller P.J."/>
            <person name="Scott M.A."/>
            <person name="Spackman E."/>
            <person name="Goraichik I."/>
            <person name="Dimitrov K.M."/>
            <person name="Suarez D.L."/>
            <person name="Swayne D.E."/>
        </authorList>
    </citation>
    <scope>NUCLEOTIDE SEQUENCE [LARGE SCALE GENOMIC DNA]</scope>
    <source>
        <strain evidence="2 3">DSM 11270</strain>
    </source>
</reference>
<dbReference type="InterPro" id="IPR057574">
    <property type="entry name" value="nSTAND_NTPase5_dom"/>
</dbReference>